<evidence type="ECO:0000313" key="1">
    <source>
        <dbReference type="EMBL" id="SVA22911.1"/>
    </source>
</evidence>
<organism evidence="1">
    <name type="scientific">marine metagenome</name>
    <dbReference type="NCBI Taxonomy" id="408172"/>
    <lineage>
        <taxon>unclassified sequences</taxon>
        <taxon>metagenomes</taxon>
        <taxon>ecological metagenomes</taxon>
    </lineage>
</organism>
<protein>
    <submittedName>
        <fullName evidence="1">Uncharacterized protein</fullName>
    </submittedName>
</protein>
<reference evidence="1" key="1">
    <citation type="submission" date="2018-05" db="EMBL/GenBank/DDBJ databases">
        <authorList>
            <person name="Lanie J.A."/>
            <person name="Ng W.-L."/>
            <person name="Kazmierczak K.M."/>
            <person name="Andrzejewski T.M."/>
            <person name="Davidsen T.M."/>
            <person name="Wayne K.J."/>
            <person name="Tettelin H."/>
            <person name="Glass J.I."/>
            <person name="Rusch D."/>
            <person name="Podicherti R."/>
            <person name="Tsui H.-C.T."/>
            <person name="Winkler M.E."/>
        </authorList>
    </citation>
    <scope>NUCLEOTIDE SEQUENCE</scope>
</reference>
<proteinExistence type="predicted"/>
<sequence length="105" mass="11910">MSSLFVLASIFFLSPDIIRSIKSCLIYRITLYIVSSERVNVKSFLSSGRFFQDHECDVLMSCEEWQTEFSDCSICFLFSSFDIWYGQPGVGSPSSGGIWELGLFC</sequence>
<gene>
    <name evidence="1" type="ORF">METZ01_LOCUS75765</name>
</gene>
<dbReference type="EMBL" id="UINC01005686">
    <property type="protein sequence ID" value="SVA22911.1"/>
    <property type="molecule type" value="Genomic_DNA"/>
</dbReference>
<name>A0A381U593_9ZZZZ</name>
<accession>A0A381U593</accession>
<dbReference type="AlphaFoldDB" id="A0A381U593"/>